<evidence type="ECO:0000313" key="2">
    <source>
        <dbReference type="EMBL" id="CAI9951166.1"/>
    </source>
</evidence>
<sequence length="162" mass="18596">MIYLDYNACIKNCYKGICELTYNTVLNQNEYTCKVSTANYYWWFLTVPLVLLLFAAICSYRIDRQDDTVKVKVDTEVVLVPAQKKYQNLVPAQDSAQQVTLPNGQVGVFIPLEPGQIQQMQVQQQAPQFSYQSKVQNIEMPQSLDVLDLLLNRYLQQCLQGS</sequence>
<reference evidence="2" key="1">
    <citation type="submission" date="2023-06" db="EMBL/GenBank/DDBJ databases">
        <authorList>
            <person name="Kurt Z."/>
        </authorList>
    </citation>
    <scope>NUCLEOTIDE SEQUENCE</scope>
</reference>
<evidence type="ECO:0000256" key="1">
    <source>
        <dbReference type="SAM" id="Phobius"/>
    </source>
</evidence>
<name>A0AA86Q3C0_9EUKA</name>
<evidence type="ECO:0000313" key="3">
    <source>
        <dbReference type="EMBL" id="CAL6030403.1"/>
    </source>
</evidence>
<gene>
    <name evidence="3" type="ORF">HINF_LOCUS33280</name>
    <name evidence="2" type="ORF">HINF_LOCUS38811</name>
</gene>
<dbReference type="AlphaFoldDB" id="A0AA86Q3C0"/>
<evidence type="ECO:0000313" key="4">
    <source>
        <dbReference type="Proteomes" id="UP001642409"/>
    </source>
</evidence>
<comment type="caution">
    <text evidence="2">The sequence shown here is derived from an EMBL/GenBank/DDBJ whole genome shotgun (WGS) entry which is preliminary data.</text>
</comment>
<dbReference type="Proteomes" id="UP001642409">
    <property type="component" value="Unassembled WGS sequence"/>
</dbReference>
<dbReference type="EMBL" id="CAXDID020000115">
    <property type="protein sequence ID" value="CAL6030403.1"/>
    <property type="molecule type" value="Genomic_DNA"/>
</dbReference>
<keyword evidence="1" id="KW-0812">Transmembrane</keyword>
<feature type="transmembrane region" description="Helical" evidence="1">
    <location>
        <begin position="40"/>
        <end position="62"/>
    </location>
</feature>
<organism evidence="2">
    <name type="scientific">Hexamita inflata</name>
    <dbReference type="NCBI Taxonomy" id="28002"/>
    <lineage>
        <taxon>Eukaryota</taxon>
        <taxon>Metamonada</taxon>
        <taxon>Diplomonadida</taxon>
        <taxon>Hexamitidae</taxon>
        <taxon>Hexamitinae</taxon>
        <taxon>Hexamita</taxon>
    </lineage>
</organism>
<keyword evidence="4" id="KW-1185">Reference proteome</keyword>
<protein>
    <submittedName>
        <fullName evidence="3">Hypothetical_protein</fullName>
    </submittedName>
</protein>
<dbReference type="EMBL" id="CATOUU010000822">
    <property type="protein sequence ID" value="CAI9951166.1"/>
    <property type="molecule type" value="Genomic_DNA"/>
</dbReference>
<proteinExistence type="predicted"/>
<accession>A0AA86Q3C0</accession>
<keyword evidence="1" id="KW-0472">Membrane</keyword>
<keyword evidence="1" id="KW-1133">Transmembrane helix</keyword>
<reference evidence="3 4" key="2">
    <citation type="submission" date="2024-07" db="EMBL/GenBank/DDBJ databases">
        <authorList>
            <person name="Akdeniz Z."/>
        </authorList>
    </citation>
    <scope>NUCLEOTIDE SEQUENCE [LARGE SCALE GENOMIC DNA]</scope>
</reference>